<comment type="caution">
    <text evidence="14">The sequence shown here is derived from an EMBL/GenBank/DDBJ whole genome shotgun (WGS) entry which is preliminary data.</text>
</comment>
<keyword evidence="11 13" id="KW-0998">Cell outer membrane</keyword>
<protein>
    <recommendedName>
        <fullName evidence="4 13">Outer-membrane lipoprotein LolB</fullName>
    </recommendedName>
</protein>
<comment type="subunit">
    <text evidence="3 13">Monomer.</text>
</comment>
<comment type="subcellular location">
    <subcellularLocation>
        <location evidence="1 13">Cell outer membrane</location>
        <topology evidence="1 13">Lipid-anchor</topology>
    </subcellularLocation>
</comment>
<evidence type="ECO:0000256" key="11">
    <source>
        <dbReference type="ARBA" id="ARBA00023237"/>
    </source>
</evidence>
<evidence type="ECO:0000256" key="9">
    <source>
        <dbReference type="ARBA" id="ARBA00023139"/>
    </source>
</evidence>
<keyword evidence="9 13" id="KW-0564">Palmitate</keyword>
<dbReference type="CDD" id="cd16326">
    <property type="entry name" value="LolB"/>
    <property type="match status" value="1"/>
</dbReference>
<evidence type="ECO:0000256" key="10">
    <source>
        <dbReference type="ARBA" id="ARBA00023186"/>
    </source>
</evidence>
<keyword evidence="7 13" id="KW-0653">Protein transport</keyword>
<evidence type="ECO:0000256" key="2">
    <source>
        <dbReference type="ARBA" id="ARBA00009696"/>
    </source>
</evidence>
<keyword evidence="15" id="KW-1185">Reference proteome</keyword>
<evidence type="ECO:0000256" key="7">
    <source>
        <dbReference type="ARBA" id="ARBA00022927"/>
    </source>
</evidence>
<dbReference type="PROSITE" id="PS51257">
    <property type="entry name" value="PROKAR_LIPOPROTEIN"/>
    <property type="match status" value="1"/>
</dbReference>
<dbReference type="NCBIfam" id="TIGR00548">
    <property type="entry name" value="lolB"/>
    <property type="match status" value="1"/>
</dbReference>
<keyword evidence="12 13" id="KW-0449">Lipoprotein</keyword>
<comment type="function">
    <text evidence="13">Plays a critical role in the incorporation of lipoproteins in the outer membrane after they are released by the LolA protein.</text>
</comment>
<dbReference type="InterPro" id="IPR029046">
    <property type="entry name" value="LolA/LolB/LppX"/>
</dbReference>
<evidence type="ECO:0000256" key="5">
    <source>
        <dbReference type="ARBA" id="ARBA00022448"/>
    </source>
</evidence>
<evidence type="ECO:0000256" key="8">
    <source>
        <dbReference type="ARBA" id="ARBA00023136"/>
    </source>
</evidence>
<evidence type="ECO:0000313" key="15">
    <source>
        <dbReference type="Proteomes" id="UP001431235"/>
    </source>
</evidence>
<keyword evidence="5 13" id="KW-0813">Transport</keyword>
<name>A0ABT0SIP6_9GAMM</name>
<keyword evidence="10 13" id="KW-0143">Chaperone</keyword>
<dbReference type="HAMAP" id="MF_00233">
    <property type="entry name" value="LolB"/>
    <property type="match status" value="1"/>
</dbReference>
<evidence type="ECO:0000256" key="1">
    <source>
        <dbReference type="ARBA" id="ARBA00004459"/>
    </source>
</evidence>
<dbReference type="SUPFAM" id="SSF89392">
    <property type="entry name" value="Prokaryotic lipoproteins and lipoprotein localization factors"/>
    <property type="match status" value="1"/>
</dbReference>
<evidence type="ECO:0000256" key="13">
    <source>
        <dbReference type="HAMAP-Rule" id="MF_00233"/>
    </source>
</evidence>
<organism evidence="14 15">
    <name type="scientific">Stenotrophomonas mori</name>
    <dbReference type="NCBI Taxonomy" id="2871096"/>
    <lineage>
        <taxon>Bacteria</taxon>
        <taxon>Pseudomonadati</taxon>
        <taxon>Pseudomonadota</taxon>
        <taxon>Gammaproteobacteria</taxon>
        <taxon>Lysobacterales</taxon>
        <taxon>Lysobacteraceae</taxon>
        <taxon>Stenotrophomonas</taxon>
    </lineage>
</organism>
<dbReference type="Pfam" id="PF03550">
    <property type="entry name" value="LolB"/>
    <property type="match status" value="1"/>
</dbReference>
<evidence type="ECO:0000313" key="14">
    <source>
        <dbReference type="EMBL" id="MCL7715202.1"/>
    </source>
</evidence>
<keyword evidence="8 13" id="KW-0472">Membrane</keyword>
<evidence type="ECO:0000256" key="6">
    <source>
        <dbReference type="ARBA" id="ARBA00022729"/>
    </source>
</evidence>
<keyword evidence="6 13" id="KW-0732">Signal</keyword>
<dbReference type="EMBL" id="JAIKTS010000003">
    <property type="protein sequence ID" value="MCL7715202.1"/>
    <property type="molecule type" value="Genomic_DNA"/>
</dbReference>
<sequence>MAWPRAVLGGLAILALGGCGTLAPRQPPPVAVHTTDLPAAEAARRALLDARPDWSFQGRVAISKGRSGGSGRIDWQQRQDGYEVALAAPVTRQGWTLSGGAGQAARLEGLEGGPRSGGDAAQLLLQATGWEIPVEGLAAWVRGRPAAQTGGPDYQGYDAEGLPRVLQQGGWRIDYLAWYPADAGQPALPRRIEAANGDAKVRLIVDEWHLDGP</sequence>
<proteinExistence type="inferred from homology"/>
<accession>A0ABT0SIP6</accession>
<dbReference type="RefSeq" id="WP_250064579.1">
    <property type="nucleotide sequence ID" value="NZ_JAIKTS010000003.1"/>
</dbReference>
<dbReference type="Gene3D" id="2.50.20.10">
    <property type="entry name" value="Lipoprotein localisation LolA/LolB/LppX"/>
    <property type="match status" value="1"/>
</dbReference>
<comment type="similarity">
    <text evidence="2 13">Belongs to the LolB family.</text>
</comment>
<dbReference type="Proteomes" id="UP001431235">
    <property type="component" value="Unassembled WGS sequence"/>
</dbReference>
<reference evidence="14 15" key="1">
    <citation type="submission" date="2021-08" db="EMBL/GenBank/DDBJ databases">
        <title>Novel members of of the genus Stenotrophomonas from differernt environment.</title>
        <authorList>
            <person name="Deng Y."/>
        </authorList>
    </citation>
    <scope>NUCLEOTIDE SEQUENCE [LARGE SCALE GENOMIC DNA]</scope>
    <source>
        <strain evidence="14 15">CPCC 101365</strain>
    </source>
</reference>
<evidence type="ECO:0000256" key="12">
    <source>
        <dbReference type="ARBA" id="ARBA00023288"/>
    </source>
</evidence>
<gene>
    <name evidence="13 14" type="primary">lolB</name>
    <name evidence="14" type="ORF">K5L01_11145</name>
</gene>
<evidence type="ECO:0000256" key="4">
    <source>
        <dbReference type="ARBA" id="ARBA00016202"/>
    </source>
</evidence>
<evidence type="ECO:0000256" key="3">
    <source>
        <dbReference type="ARBA" id="ARBA00011245"/>
    </source>
</evidence>
<dbReference type="InterPro" id="IPR004565">
    <property type="entry name" value="OM_lipoprot_LolB"/>
</dbReference>